<feature type="domain" description="SecA DEAD-like N-terminal" evidence="1">
    <location>
        <begin position="117"/>
        <end position="149"/>
    </location>
</feature>
<dbReference type="InterPro" id="IPR027417">
    <property type="entry name" value="P-loop_NTPase"/>
</dbReference>
<sequence length="149" mass="16477">MKSYGRSNGEWQAVGLETVAHTQDPTVDGGAAVRGWSFATIWAELRNCWRVAWLISFQTFSGQSWCSNQRWFNSAWTRVVGSRGLLQQFGSGGFDWGWTRAETGVAIGFCIVPLTGIQMQYNQFICGAVLHDGSIQEMKTGEGKTLVST</sequence>
<evidence type="ECO:0000313" key="2">
    <source>
        <dbReference type="EMBL" id="KAL3614320.1"/>
    </source>
</evidence>
<dbReference type="Gene3D" id="3.40.50.300">
    <property type="entry name" value="P-loop containing nucleotide triphosphate hydrolases"/>
    <property type="match status" value="1"/>
</dbReference>
<proteinExistence type="predicted"/>
<gene>
    <name evidence="2" type="ORF">CASFOL_042394</name>
</gene>
<dbReference type="Pfam" id="PF07517">
    <property type="entry name" value="SecA_DEAD"/>
    <property type="match status" value="1"/>
</dbReference>
<comment type="caution">
    <text evidence="2">The sequence shown here is derived from an EMBL/GenBank/DDBJ whole genome shotgun (WGS) entry which is preliminary data.</text>
</comment>
<dbReference type="EMBL" id="JAVIJP010000107">
    <property type="protein sequence ID" value="KAL3614320.1"/>
    <property type="molecule type" value="Genomic_DNA"/>
</dbReference>
<dbReference type="Proteomes" id="UP001632038">
    <property type="component" value="Unassembled WGS sequence"/>
</dbReference>
<reference evidence="3" key="1">
    <citation type="journal article" date="2024" name="IScience">
        <title>Strigolactones Initiate the Formation of Haustorium-like Structures in Castilleja.</title>
        <authorList>
            <person name="Buerger M."/>
            <person name="Peterson D."/>
            <person name="Chory J."/>
        </authorList>
    </citation>
    <scope>NUCLEOTIDE SEQUENCE [LARGE SCALE GENOMIC DNA]</scope>
</reference>
<protein>
    <recommendedName>
        <fullName evidence="1">SecA DEAD-like N-terminal domain-containing protein</fullName>
    </recommendedName>
</protein>
<evidence type="ECO:0000259" key="1">
    <source>
        <dbReference type="Pfam" id="PF07517"/>
    </source>
</evidence>
<dbReference type="AlphaFoldDB" id="A0ABD3BBU9"/>
<keyword evidence="3" id="KW-1185">Reference proteome</keyword>
<organism evidence="2 3">
    <name type="scientific">Castilleja foliolosa</name>
    <dbReference type="NCBI Taxonomy" id="1961234"/>
    <lineage>
        <taxon>Eukaryota</taxon>
        <taxon>Viridiplantae</taxon>
        <taxon>Streptophyta</taxon>
        <taxon>Embryophyta</taxon>
        <taxon>Tracheophyta</taxon>
        <taxon>Spermatophyta</taxon>
        <taxon>Magnoliopsida</taxon>
        <taxon>eudicotyledons</taxon>
        <taxon>Gunneridae</taxon>
        <taxon>Pentapetalae</taxon>
        <taxon>asterids</taxon>
        <taxon>lamiids</taxon>
        <taxon>Lamiales</taxon>
        <taxon>Orobanchaceae</taxon>
        <taxon>Pedicularideae</taxon>
        <taxon>Castillejinae</taxon>
        <taxon>Castilleja</taxon>
    </lineage>
</organism>
<accession>A0ABD3BBU9</accession>
<dbReference type="InterPro" id="IPR011115">
    <property type="entry name" value="SecA_DEAD"/>
</dbReference>
<name>A0ABD3BBU9_9LAMI</name>
<evidence type="ECO:0000313" key="3">
    <source>
        <dbReference type="Proteomes" id="UP001632038"/>
    </source>
</evidence>